<dbReference type="Proteomes" id="UP000266426">
    <property type="component" value="Unassembled WGS sequence"/>
</dbReference>
<evidence type="ECO:0000313" key="6">
    <source>
        <dbReference type="Proteomes" id="UP000266426"/>
    </source>
</evidence>
<dbReference type="SMART" id="SM00903">
    <property type="entry name" value="Flavin_Reduct"/>
    <property type="match status" value="1"/>
</dbReference>
<accession>A0A3A4RI82</accession>
<comment type="similarity">
    <text evidence="3">Belongs to the flavoredoxin family.</text>
</comment>
<dbReference type="Gene3D" id="2.30.110.10">
    <property type="entry name" value="Electron Transport, Fmn-binding Protein, Chain A"/>
    <property type="match status" value="1"/>
</dbReference>
<sequence length="184" mass="20646">MLKKEKGTMKTLTENEAFALVSPCPFTLLTSLNQQKKPYVMGISWVTRTSLNPCLMLVAIAHDRYSHEGIKLHREFVINYPNTEQEEAAWTSRMLSGRCNDKVNKTGFELIDSLKVQAPTIKDATVALECKVVNLFTTGDHTAFVGKVVAMRGNKDKTQYLEIKSMTGFFPGMKQLIQISPKVS</sequence>
<proteinExistence type="inferred from homology"/>
<dbReference type="SUPFAM" id="SSF50475">
    <property type="entry name" value="FMN-binding split barrel"/>
    <property type="match status" value="1"/>
</dbReference>
<keyword evidence="2" id="KW-0285">Flavoprotein</keyword>
<dbReference type="InterPro" id="IPR052174">
    <property type="entry name" value="Flavoredoxin"/>
</dbReference>
<dbReference type="PANTHER" id="PTHR43567:SF1">
    <property type="entry name" value="FLAVOREDOXIN"/>
    <property type="match status" value="1"/>
</dbReference>
<organism evidence="5 6">
    <name type="scientific">Candidatus Auribacter fodinae</name>
    <dbReference type="NCBI Taxonomy" id="2093366"/>
    <lineage>
        <taxon>Bacteria</taxon>
        <taxon>Pseudomonadati</taxon>
        <taxon>Candidatus Auribacterota</taxon>
        <taxon>Candidatus Auribacteria</taxon>
        <taxon>Candidatus Auribacterales</taxon>
        <taxon>Candidatus Auribacteraceae</taxon>
        <taxon>Candidatus Auribacter</taxon>
    </lineage>
</organism>
<evidence type="ECO:0000256" key="1">
    <source>
        <dbReference type="ARBA" id="ARBA00001917"/>
    </source>
</evidence>
<comment type="caution">
    <text evidence="5">The sequence shown here is derived from an EMBL/GenBank/DDBJ whole genome shotgun (WGS) entry which is preliminary data.</text>
</comment>
<dbReference type="Pfam" id="PF01613">
    <property type="entry name" value="Flavin_Reduct"/>
    <property type="match status" value="1"/>
</dbReference>
<dbReference type="GO" id="GO:0010181">
    <property type="term" value="F:FMN binding"/>
    <property type="evidence" value="ECO:0007669"/>
    <property type="project" value="InterPro"/>
</dbReference>
<evidence type="ECO:0000313" key="5">
    <source>
        <dbReference type="EMBL" id="RJP61334.1"/>
    </source>
</evidence>
<reference evidence="5 6" key="1">
    <citation type="journal article" date="2017" name="ISME J.">
        <title>Energy and carbon metabolisms in a deep terrestrial subsurface fluid microbial community.</title>
        <authorList>
            <person name="Momper L."/>
            <person name="Jungbluth S.P."/>
            <person name="Lee M.D."/>
            <person name="Amend J.P."/>
        </authorList>
    </citation>
    <scope>NUCLEOTIDE SEQUENCE [LARGE SCALE GENOMIC DNA]</scope>
    <source>
        <strain evidence="5">SURF_26</strain>
    </source>
</reference>
<name>A0A3A4RI82_9BACT</name>
<dbReference type="GO" id="GO:0016646">
    <property type="term" value="F:oxidoreductase activity, acting on the CH-NH group of donors, NAD or NADP as acceptor"/>
    <property type="evidence" value="ECO:0007669"/>
    <property type="project" value="UniProtKB-ARBA"/>
</dbReference>
<dbReference type="PANTHER" id="PTHR43567">
    <property type="entry name" value="FLAVOREDOXIN-RELATED-RELATED"/>
    <property type="match status" value="1"/>
</dbReference>
<evidence type="ECO:0000256" key="2">
    <source>
        <dbReference type="ARBA" id="ARBA00022630"/>
    </source>
</evidence>
<dbReference type="InterPro" id="IPR012349">
    <property type="entry name" value="Split_barrel_FMN-bd"/>
</dbReference>
<feature type="domain" description="Flavin reductase like" evidence="4">
    <location>
        <begin position="20"/>
        <end position="162"/>
    </location>
</feature>
<evidence type="ECO:0000259" key="4">
    <source>
        <dbReference type="SMART" id="SM00903"/>
    </source>
</evidence>
<protein>
    <submittedName>
        <fullName evidence="5">Flavin reductase family protein</fullName>
    </submittedName>
</protein>
<evidence type="ECO:0000256" key="3">
    <source>
        <dbReference type="ARBA" id="ARBA00038054"/>
    </source>
</evidence>
<dbReference type="EMBL" id="QZJZ01000014">
    <property type="protein sequence ID" value="RJP61334.1"/>
    <property type="molecule type" value="Genomic_DNA"/>
</dbReference>
<dbReference type="InterPro" id="IPR002563">
    <property type="entry name" value="Flavin_Rdtase-like_dom"/>
</dbReference>
<comment type="cofactor">
    <cofactor evidence="1">
        <name>FMN</name>
        <dbReference type="ChEBI" id="CHEBI:58210"/>
    </cofactor>
</comment>
<dbReference type="AlphaFoldDB" id="A0A3A4RI82"/>
<gene>
    <name evidence="5" type="ORF">C4541_02200</name>
</gene>